<dbReference type="InterPro" id="IPR050155">
    <property type="entry name" value="HAD-like_hydrolase_sf"/>
</dbReference>
<keyword evidence="6" id="KW-1185">Reference proteome</keyword>
<comment type="catalytic activity">
    <reaction evidence="1">
        <text>2-phosphoglycolate + H2O = glycolate + phosphate</text>
        <dbReference type="Rhea" id="RHEA:14369"/>
        <dbReference type="ChEBI" id="CHEBI:15377"/>
        <dbReference type="ChEBI" id="CHEBI:29805"/>
        <dbReference type="ChEBI" id="CHEBI:43474"/>
        <dbReference type="ChEBI" id="CHEBI:58033"/>
        <dbReference type="EC" id="3.1.3.18"/>
    </reaction>
</comment>
<organism evidence="5 6">
    <name type="scientific">Rhodohalobacter barkolensis</name>
    <dbReference type="NCBI Taxonomy" id="2053187"/>
    <lineage>
        <taxon>Bacteria</taxon>
        <taxon>Pseudomonadati</taxon>
        <taxon>Balneolota</taxon>
        <taxon>Balneolia</taxon>
        <taxon>Balneolales</taxon>
        <taxon>Balneolaceae</taxon>
        <taxon>Rhodohalobacter</taxon>
    </lineage>
</organism>
<gene>
    <name evidence="5" type="ORF">CWD77_14105</name>
</gene>
<dbReference type="OrthoDB" id="9807630at2"/>
<dbReference type="PANTHER" id="PTHR43434:SF1">
    <property type="entry name" value="PHOSPHOGLYCOLATE PHOSPHATASE"/>
    <property type="match status" value="1"/>
</dbReference>
<dbReference type="EC" id="3.1.3.18" evidence="4"/>
<dbReference type="Proteomes" id="UP000233398">
    <property type="component" value="Unassembled WGS sequence"/>
</dbReference>
<comment type="pathway">
    <text evidence="2">Organic acid metabolism; glycolate biosynthesis; glycolate from 2-phosphoglycolate: step 1/1.</text>
</comment>
<dbReference type="GO" id="GO:0005829">
    <property type="term" value="C:cytosol"/>
    <property type="evidence" value="ECO:0007669"/>
    <property type="project" value="TreeGrafter"/>
</dbReference>
<proteinExistence type="inferred from homology"/>
<dbReference type="GO" id="GO:0006281">
    <property type="term" value="P:DNA repair"/>
    <property type="evidence" value="ECO:0007669"/>
    <property type="project" value="TreeGrafter"/>
</dbReference>
<comment type="caution">
    <text evidence="5">The sequence shown here is derived from an EMBL/GenBank/DDBJ whole genome shotgun (WGS) entry which is preliminary data.</text>
</comment>
<evidence type="ECO:0000256" key="3">
    <source>
        <dbReference type="ARBA" id="ARBA00006171"/>
    </source>
</evidence>
<dbReference type="EMBL" id="PISP01000006">
    <property type="protein sequence ID" value="PKD42542.1"/>
    <property type="molecule type" value="Genomic_DNA"/>
</dbReference>
<name>A0A2N0VEC4_9BACT</name>
<dbReference type="SFLD" id="SFLDG01129">
    <property type="entry name" value="C1.5:_HAD__Beta-PGM__Phosphata"/>
    <property type="match status" value="1"/>
</dbReference>
<dbReference type="PANTHER" id="PTHR43434">
    <property type="entry name" value="PHOSPHOGLYCOLATE PHOSPHATASE"/>
    <property type="match status" value="1"/>
</dbReference>
<dbReference type="InterPro" id="IPR023198">
    <property type="entry name" value="PGP-like_dom2"/>
</dbReference>
<dbReference type="InterPro" id="IPR041492">
    <property type="entry name" value="HAD_2"/>
</dbReference>
<dbReference type="Gene3D" id="3.40.50.1000">
    <property type="entry name" value="HAD superfamily/HAD-like"/>
    <property type="match status" value="1"/>
</dbReference>
<dbReference type="InterPro" id="IPR036412">
    <property type="entry name" value="HAD-like_sf"/>
</dbReference>
<comment type="similarity">
    <text evidence="3">Belongs to the HAD-like hydrolase superfamily. CbbY/CbbZ/Gph/YieH family.</text>
</comment>
<evidence type="ECO:0000256" key="2">
    <source>
        <dbReference type="ARBA" id="ARBA00004818"/>
    </source>
</evidence>
<protein>
    <recommendedName>
        <fullName evidence="4">phosphoglycolate phosphatase</fullName>
        <ecNumber evidence="4">3.1.3.18</ecNumber>
    </recommendedName>
</protein>
<dbReference type="RefSeq" id="WP_101074227.1">
    <property type="nucleotide sequence ID" value="NZ_PISP01000006.1"/>
</dbReference>
<evidence type="ECO:0000256" key="4">
    <source>
        <dbReference type="ARBA" id="ARBA00013078"/>
    </source>
</evidence>
<dbReference type="Gene3D" id="1.10.150.240">
    <property type="entry name" value="Putative phosphatase, domain 2"/>
    <property type="match status" value="1"/>
</dbReference>
<dbReference type="SFLD" id="SFLDS00003">
    <property type="entry name" value="Haloacid_Dehalogenase"/>
    <property type="match status" value="1"/>
</dbReference>
<dbReference type="AlphaFoldDB" id="A0A2N0VEC4"/>
<dbReference type="Pfam" id="PF13419">
    <property type="entry name" value="HAD_2"/>
    <property type="match status" value="1"/>
</dbReference>
<sequence length="228" mass="25985">MKPILLFDIDGTLLHVRKKFLHEVIHQILKEFKLTSVSLKNRSFAGRTDRDIFSELILEHSQTDDLYDSISSRYISLMTENLSATDVEAIDGIFGMIEFAQKHDLHIGLCTGNYREVAQAKVEAIGLEGTFLFGGYGCNHHDRIHLPKLAKLEYQDVFKRTARAEDFIIIGDTPNDIRCARHFGARVIAVTTGSFSFDQLTDHKPDLILDSLEEPDKWMPKFTTTNQK</sequence>
<evidence type="ECO:0000256" key="1">
    <source>
        <dbReference type="ARBA" id="ARBA00000830"/>
    </source>
</evidence>
<evidence type="ECO:0000313" key="5">
    <source>
        <dbReference type="EMBL" id="PKD42542.1"/>
    </source>
</evidence>
<accession>A0A2N0VEC4</accession>
<reference evidence="5 6" key="1">
    <citation type="submission" date="2017-11" db="EMBL/GenBank/DDBJ databases">
        <title>Rhodohalobacter 15182 sp. nov., isolated from a salt lake.</title>
        <authorList>
            <person name="Han S."/>
        </authorList>
    </citation>
    <scope>NUCLEOTIDE SEQUENCE [LARGE SCALE GENOMIC DNA]</scope>
    <source>
        <strain evidence="5 6">15182</strain>
    </source>
</reference>
<dbReference type="GO" id="GO:0008967">
    <property type="term" value="F:phosphoglycolate phosphatase activity"/>
    <property type="evidence" value="ECO:0007669"/>
    <property type="project" value="UniProtKB-EC"/>
</dbReference>
<dbReference type="InterPro" id="IPR023214">
    <property type="entry name" value="HAD_sf"/>
</dbReference>
<dbReference type="SUPFAM" id="SSF56784">
    <property type="entry name" value="HAD-like"/>
    <property type="match status" value="1"/>
</dbReference>
<evidence type="ECO:0000313" key="6">
    <source>
        <dbReference type="Proteomes" id="UP000233398"/>
    </source>
</evidence>